<dbReference type="CDD" id="cd00303">
    <property type="entry name" value="retropepsin_like"/>
    <property type="match status" value="1"/>
</dbReference>
<dbReference type="PANTHER" id="PTHR33067:SF32">
    <property type="entry name" value="ASPARTIC PEPTIDASE DDI1-TYPE DOMAIN-CONTAINING PROTEIN"/>
    <property type="match status" value="1"/>
</dbReference>
<proteinExistence type="predicted"/>
<dbReference type="OrthoDB" id="1163597at2759"/>
<dbReference type="AlphaFoldDB" id="A0A2I4EHQ8"/>
<evidence type="ECO:0000313" key="1">
    <source>
        <dbReference type="Proteomes" id="UP000235220"/>
    </source>
</evidence>
<organism evidence="1 2">
    <name type="scientific">Juglans regia</name>
    <name type="common">English walnut</name>
    <dbReference type="NCBI Taxonomy" id="51240"/>
    <lineage>
        <taxon>Eukaryota</taxon>
        <taxon>Viridiplantae</taxon>
        <taxon>Streptophyta</taxon>
        <taxon>Embryophyta</taxon>
        <taxon>Tracheophyta</taxon>
        <taxon>Spermatophyta</taxon>
        <taxon>Magnoliopsida</taxon>
        <taxon>eudicotyledons</taxon>
        <taxon>Gunneridae</taxon>
        <taxon>Pentapetalae</taxon>
        <taxon>rosids</taxon>
        <taxon>fabids</taxon>
        <taxon>Fagales</taxon>
        <taxon>Juglandaceae</taxon>
        <taxon>Juglans</taxon>
    </lineage>
</organism>
<evidence type="ECO:0000313" key="2">
    <source>
        <dbReference type="RefSeq" id="XP_018818927.1"/>
    </source>
</evidence>
<reference evidence="2" key="1">
    <citation type="submission" date="2025-08" db="UniProtKB">
        <authorList>
            <consortium name="RefSeq"/>
        </authorList>
    </citation>
    <scope>IDENTIFICATION</scope>
    <source>
        <tissue evidence="2">Leaves</tissue>
    </source>
</reference>
<sequence length="328" mass="37659">MNKSEDVENGQDSSDAELSKELEVTKSLVKIPFSQALKSSKQTLNPNNKILENIRQVKINFLLLHVTKQVPTYAKVIKDLCTVKRKYHVKKTTFLTEHVSALIEHRIPSKFKDPNCPVIACNIGNQEFGQAFLDLGANVNLMLYSIYLQLGLGEIKTTYIVFQLADHSIKKSRGIVNDVLIQIDKFYYLVDFLIFDTSSVVDSNSKTPLILGRSFLATVNALINCRNGLMKLSFRNMTLEVNIFHIEKQSMEDDEYHQMYMIDTLIDKGIQTTHDSDSIKYFFVNSEFDTMNDSSDVVDVCAIFYEPQDYGPHIWQLKFEELSKKRKK</sequence>
<dbReference type="InterPro" id="IPR021109">
    <property type="entry name" value="Peptidase_aspartic_dom_sf"/>
</dbReference>
<dbReference type="GeneID" id="108989685"/>
<keyword evidence="1" id="KW-1185">Reference proteome</keyword>
<protein>
    <submittedName>
        <fullName evidence="2">Uncharacterized protein LOC108989685</fullName>
    </submittedName>
</protein>
<dbReference type="PANTHER" id="PTHR33067">
    <property type="entry name" value="RNA-DIRECTED DNA POLYMERASE-RELATED"/>
    <property type="match status" value="1"/>
</dbReference>
<dbReference type="Gramene" id="Jr14_15030_p1">
    <property type="protein sequence ID" value="cds.Jr14_15030_p1"/>
    <property type="gene ID" value="Jr14_15030"/>
</dbReference>
<gene>
    <name evidence="2" type="primary">LOC108989685</name>
</gene>
<dbReference type="Proteomes" id="UP000235220">
    <property type="component" value="Chromosome 14"/>
</dbReference>
<dbReference type="Gene3D" id="2.40.70.10">
    <property type="entry name" value="Acid Proteases"/>
    <property type="match status" value="1"/>
</dbReference>
<dbReference type="RefSeq" id="XP_018818927.1">
    <property type="nucleotide sequence ID" value="XM_018963382.1"/>
</dbReference>
<name>A0A2I4EHQ8_JUGRE</name>
<accession>A0A2I4EHQ8</accession>
<dbReference type="KEGG" id="jre:108989685"/>
<dbReference type="SUPFAM" id="SSF50630">
    <property type="entry name" value="Acid proteases"/>
    <property type="match status" value="1"/>
</dbReference>